<sequence>MCSFFMHNFKTPSLYYKNSPYQPEHFQIRSRARHYNEFWVDNLDMKLWKTFSIQKREDIAYYNTQSEFETEQFARHLNCLICQEMEAKGKDGVMFLCIGTDRSTGDSLGPLVGHKLRGRRLKGAAVIGTLDKPVHAMNLDLYARYIRLHYPDYVIVAIDASVGSPDHVGYATLGRGALQPGLGVSKELEAVGDIAITGIVGGAGSRDPVMLQSVRLSIVMKMADCICEGICLVERLWENAAII</sequence>
<dbReference type="NCBIfam" id="TIGR02841">
    <property type="entry name" value="spore_YyaC"/>
    <property type="match status" value="1"/>
</dbReference>
<dbReference type="EMBL" id="ADLK01000022">
    <property type="protein sequence ID" value="KMW18587.1"/>
    <property type="molecule type" value="Genomic_DNA"/>
</dbReference>
<dbReference type="InterPro" id="IPR023430">
    <property type="entry name" value="Pept_HybD-like_dom_sf"/>
</dbReference>
<comment type="caution">
    <text evidence="1">The sequence shown here is derived from an EMBL/GenBank/DDBJ whole genome shotgun (WGS) entry which is preliminary data.</text>
</comment>
<evidence type="ECO:0008006" key="3">
    <source>
        <dbReference type="Google" id="ProtNLM"/>
    </source>
</evidence>
<dbReference type="Pfam" id="PF06866">
    <property type="entry name" value="DUF1256"/>
    <property type="match status" value="1"/>
</dbReference>
<dbReference type="PATRIC" id="fig|742734.4.peg.2888"/>
<accession>A0A0J9C057</accession>
<gene>
    <name evidence="1" type="ORF">HMPREF9470_02691</name>
</gene>
<proteinExistence type="predicted"/>
<evidence type="ECO:0000313" key="1">
    <source>
        <dbReference type="EMBL" id="KMW18587.1"/>
    </source>
</evidence>
<dbReference type="AlphaFoldDB" id="A0A0J9C057"/>
<protein>
    <recommendedName>
        <fullName evidence="3">Sporulation protein YyaC</fullName>
    </recommendedName>
</protein>
<reference evidence="1 2" key="1">
    <citation type="submission" date="2011-04" db="EMBL/GenBank/DDBJ databases">
        <title>The Genome Sequence of Clostridium citroniae WAL-19142.</title>
        <authorList>
            <consortium name="The Broad Institute Genome Sequencing Platform"/>
            <person name="Earl A."/>
            <person name="Ward D."/>
            <person name="Feldgarden M."/>
            <person name="Gevers D."/>
            <person name="Warren Y.A."/>
            <person name="Tyrrell K.L."/>
            <person name="Citron D.M."/>
            <person name="Goldstein E.J."/>
            <person name="Daigneault M."/>
            <person name="Allen-Vercoe E."/>
            <person name="Young S.K."/>
            <person name="Zeng Q."/>
            <person name="Gargeya S."/>
            <person name="Fitzgerald M."/>
            <person name="Haas B."/>
            <person name="Abouelleil A."/>
            <person name="Alvarado L."/>
            <person name="Arachchi H.M."/>
            <person name="Berlin A."/>
            <person name="Brown A."/>
            <person name="Chapman S.B."/>
            <person name="Chen Z."/>
            <person name="Dunbar C."/>
            <person name="Freedman E."/>
            <person name="Gearin G."/>
            <person name="Gellesch M."/>
            <person name="Goldberg J."/>
            <person name="Griggs A."/>
            <person name="Gujja S."/>
            <person name="Heilman E.R."/>
            <person name="Heiman D."/>
            <person name="Howarth C."/>
            <person name="Larson L."/>
            <person name="Lui A."/>
            <person name="MacDonald P.J."/>
            <person name="Mehta T."/>
            <person name="Montmayeur A."/>
            <person name="Murphy C."/>
            <person name="Neiman D."/>
            <person name="Pearson M."/>
            <person name="Priest M."/>
            <person name="Roberts A."/>
            <person name="Saif S."/>
            <person name="Shea T."/>
            <person name="Shenoy N."/>
            <person name="Sisk P."/>
            <person name="Stolte C."/>
            <person name="Sykes S."/>
            <person name="White J."/>
            <person name="Yandava C."/>
            <person name="Wortman J."/>
            <person name="Nusbaum C."/>
            <person name="Birren B."/>
        </authorList>
    </citation>
    <scope>NUCLEOTIDE SEQUENCE [LARGE SCALE GENOMIC DNA]</scope>
    <source>
        <strain evidence="1 2">WAL-19142</strain>
    </source>
</reference>
<evidence type="ECO:0000313" key="2">
    <source>
        <dbReference type="Proteomes" id="UP000037392"/>
    </source>
</evidence>
<name>A0A0J9C057_9FIRM</name>
<dbReference type="SUPFAM" id="SSF53163">
    <property type="entry name" value="HybD-like"/>
    <property type="match status" value="1"/>
</dbReference>
<organism evidence="1 2">
    <name type="scientific">[Clostridium] citroniae WAL-19142</name>
    <dbReference type="NCBI Taxonomy" id="742734"/>
    <lineage>
        <taxon>Bacteria</taxon>
        <taxon>Bacillati</taxon>
        <taxon>Bacillota</taxon>
        <taxon>Clostridia</taxon>
        <taxon>Lachnospirales</taxon>
        <taxon>Lachnospiraceae</taxon>
        <taxon>Enterocloster</taxon>
    </lineage>
</organism>
<dbReference type="Proteomes" id="UP000037392">
    <property type="component" value="Unassembled WGS sequence"/>
</dbReference>
<dbReference type="InterPro" id="IPR009665">
    <property type="entry name" value="YyaC"/>
</dbReference>